<protein>
    <submittedName>
        <fullName evidence="5">RNA polymerase sigma factor</fullName>
    </submittedName>
</protein>
<dbReference type="Proteomes" id="UP001597509">
    <property type="component" value="Unassembled WGS sequence"/>
</dbReference>
<dbReference type="InterPro" id="IPR039425">
    <property type="entry name" value="RNA_pol_sigma-70-like"/>
</dbReference>
<feature type="domain" description="RNA polymerase sigma-70 region 2" evidence="4">
    <location>
        <begin position="25"/>
        <end position="90"/>
    </location>
</feature>
<name>A0ABW5YXS4_9SPHI</name>
<gene>
    <name evidence="5" type="ORF">ACFS6I_14000</name>
</gene>
<evidence type="ECO:0000256" key="3">
    <source>
        <dbReference type="ARBA" id="ARBA00023163"/>
    </source>
</evidence>
<dbReference type="InterPro" id="IPR007627">
    <property type="entry name" value="RNA_pol_sigma70_r2"/>
</dbReference>
<dbReference type="PANTHER" id="PTHR43133">
    <property type="entry name" value="RNA POLYMERASE ECF-TYPE SIGMA FACTO"/>
    <property type="match status" value="1"/>
</dbReference>
<evidence type="ECO:0000256" key="2">
    <source>
        <dbReference type="ARBA" id="ARBA00023082"/>
    </source>
</evidence>
<dbReference type="Gene3D" id="1.10.1740.10">
    <property type="match status" value="1"/>
</dbReference>
<evidence type="ECO:0000256" key="1">
    <source>
        <dbReference type="ARBA" id="ARBA00023015"/>
    </source>
</evidence>
<keyword evidence="1" id="KW-0805">Transcription regulation</keyword>
<proteinExistence type="predicted"/>
<keyword evidence="2" id="KW-0731">Sigma factor</keyword>
<evidence type="ECO:0000313" key="5">
    <source>
        <dbReference type="EMBL" id="MFD2905050.1"/>
    </source>
</evidence>
<evidence type="ECO:0000259" key="4">
    <source>
        <dbReference type="Pfam" id="PF04542"/>
    </source>
</evidence>
<dbReference type="InterPro" id="IPR013325">
    <property type="entry name" value="RNA_pol_sigma_r2"/>
</dbReference>
<dbReference type="EMBL" id="JBHUPE010000005">
    <property type="protein sequence ID" value="MFD2905050.1"/>
    <property type="molecule type" value="Genomic_DNA"/>
</dbReference>
<reference evidence="6" key="1">
    <citation type="journal article" date="2019" name="Int. J. Syst. Evol. Microbiol.">
        <title>The Global Catalogue of Microorganisms (GCM) 10K type strain sequencing project: providing services to taxonomists for standard genome sequencing and annotation.</title>
        <authorList>
            <consortium name="The Broad Institute Genomics Platform"/>
            <consortium name="The Broad Institute Genome Sequencing Center for Infectious Disease"/>
            <person name="Wu L."/>
            <person name="Ma J."/>
        </authorList>
    </citation>
    <scope>NUCLEOTIDE SEQUENCE [LARGE SCALE GENOMIC DNA]</scope>
    <source>
        <strain evidence="6">KCTC 22209</strain>
    </source>
</reference>
<evidence type="ECO:0000313" key="6">
    <source>
        <dbReference type="Proteomes" id="UP001597509"/>
    </source>
</evidence>
<dbReference type="SUPFAM" id="SSF88946">
    <property type="entry name" value="Sigma2 domain of RNA polymerase sigma factors"/>
    <property type="match status" value="1"/>
</dbReference>
<dbReference type="Pfam" id="PF04542">
    <property type="entry name" value="Sigma70_r2"/>
    <property type="match status" value="1"/>
</dbReference>
<keyword evidence="3" id="KW-0804">Transcription</keyword>
<dbReference type="PANTHER" id="PTHR43133:SF46">
    <property type="entry name" value="RNA POLYMERASE SIGMA-70 FACTOR ECF SUBFAMILY"/>
    <property type="match status" value="1"/>
</dbReference>
<organism evidence="5 6">
    <name type="scientific">Sphingobacterium anhuiense</name>
    <dbReference type="NCBI Taxonomy" id="493780"/>
    <lineage>
        <taxon>Bacteria</taxon>
        <taxon>Pseudomonadati</taxon>
        <taxon>Bacteroidota</taxon>
        <taxon>Sphingobacteriia</taxon>
        <taxon>Sphingobacteriales</taxon>
        <taxon>Sphingobacteriaceae</taxon>
        <taxon>Sphingobacterium</taxon>
    </lineage>
</organism>
<comment type="caution">
    <text evidence="5">The sequence shown here is derived from an EMBL/GenBank/DDBJ whole genome shotgun (WGS) entry which is preliminary data.</text>
</comment>
<sequence>MKDISDYSLCQLINEGSEKAYTEVYNRYWASIYLVAKNRTRDNEIAEEIVQTIFFNLWRRRTSVQILDSFQPYLAKAVKYEIINYYARSKHRENYLDWLSKYRNHLILRLRKNLTLNF</sequence>
<keyword evidence="6" id="KW-1185">Reference proteome</keyword>
<accession>A0ABW5YXS4</accession>
<dbReference type="RefSeq" id="WP_380921513.1">
    <property type="nucleotide sequence ID" value="NZ_JBHUPE010000005.1"/>
</dbReference>